<evidence type="ECO:0000313" key="1">
    <source>
        <dbReference type="EMBL" id="KAK3081600.1"/>
    </source>
</evidence>
<protein>
    <submittedName>
        <fullName evidence="1">Uncharacterized protein</fullName>
    </submittedName>
</protein>
<dbReference type="EMBL" id="JAWDJW010000117">
    <property type="protein sequence ID" value="KAK3081600.1"/>
    <property type="molecule type" value="Genomic_DNA"/>
</dbReference>
<proteinExistence type="predicted"/>
<dbReference type="Proteomes" id="UP001186974">
    <property type="component" value="Unassembled WGS sequence"/>
</dbReference>
<reference evidence="1" key="1">
    <citation type="submission" date="2024-09" db="EMBL/GenBank/DDBJ databases">
        <title>Black Yeasts Isolated from many extreme environments.</title>
        <authorList>
            <person name="Coleine C."/>
            <person name="Stajich J.E."/>
            <person name="Selbmann L."/>
        </authorList>
    </citation>
    <scope>NUCLEOTIDE SEQUENCE</scope>
    <source>
        <strain evidence="1">CCFEE 5737</strain>
    </source>
</reference>
<evidence type="ECO:0000313" key="2">
    <source>
        <dbReference type="Proteomes" id="UP001186974"/>
    </source>
</evidence>
<feature type="non-terminal residue" evidence="1">
    <location>
        <position position="126"/>
    </location>
</feature>
<organism evidence="1 2">
    <name type="scientific">Coniosporium uncinatum</name>
    <dbReference type="NCBI Taxonomy" id="93489"/>
    <lineage>
        <taxon>Eukaryota</taxon>
        <taxon>Fungi</taxon>
        <taxon>Dikarya</taxon>
        <taxon>Ascomycota</taxon>
        <taxon>Pezizomycotina</taxon>
        <taxon>Dothideomycetes</taxon>
        <taxon>Dothideomycetes incertae sedis</taxon>
        <taxon>Coniosporium</taxon>
    </lineage>
</organism>
<accession>A0ACC3DYC3</accession>
<name>A0ACC3DYC3_9PEZI</name>
<sequence>MTPTTPDNFTLVALLVLLWLVISGAVIYGIVHLCRHVRQQMTTLISEMRDEQTPSDPGRLRSAPMQASQSLTAYHRPAEDPIVSQVRRHDVAATVPPARPESVHLQDRNIHDHSDLVETVLPVEDN</sequence>
<keyword evidence="2" id="KW-1185">Reference proteome</keyword>
<comment type="caution">
    <text evidence="1">The sequence shown here is derived from an EMBL/GenBank/DDBJ whole genome shotgun (WGS) entry which is preliminary data.</text>
</comment>
<gene>
    <name evidence="1" type="ORF">LTS18_004955</name>
</gene>